<evidence type="ECO:0000256" key="6">
    <source>
        <dbReference type="ARBA" id="ARBA00023136"/>
    </source>
</evidence>
<dbReference type="EMBL" id="JAAOAS010000256">
    <property type="protein sequence ID" value="KAF5582958.1"/>
    <property type="molecule type" value="Genomic_DNA"/>
</dbReference>
<feature type="transmembrane region" description="Helical" evidence="8">
    <location>
        <begin position="291"/>
        <end position="309"/>
    </location>
</feature>
<feature type="transmembrane region" description="Helical" evidence="8">
    <location>
        <begin position="160"/>
        <end position="185"/>
    </location>
</feature>
<name>A0A8H5L0X7_9HYPO</name>
<dbReference type="SUPFAM" id="SSF103473">
    <property type="entry name" value="MFS general substrate transporter"/>
    <property type="match status" value="1"/>
</dbReference>
<dbReference type="OrthoDB" id="5296287at2759"/>
<dbReference type="GO" id="GO:0005351">
    <property type="term" value="F:carbohydrate:proton symporter activity"/>
    <property type="evidence" value="ECO:0007669"/>
    <property type="project" value="TreeGrafter"/>
</dbReference>
<feature type="transmembrane region" description="Helical" evidence="8">
    <location>
        <begin position="103"/>
        <end position="120"/>
    </location>
</feature>
<keyword evidence="3 7" id="KW-0813">Transport</keyword>
<dbReference type="Gene3D" id="1.20.1250.20">
    <property type="entry name" value="MFS general substrate transporter like domains"/>
    <property type="match status" value="1"/>
</dbReference>
<comment type="caution">
    <text evidence="10">The sequence shown here is derived from an EMBL/GenBank/DDBJ whole genome shotgun (WGS) entry which is preliminary data.</text>
</comment>
<feature type="transmembrane region" description="Helical" evidence="8">
    <location>
        <begin position="394"/>
        <end position="414"/>
    </location>
</feature>
<dbReference type="GO" id="GO:0016020">
    <property type="term" value="C:membrane"/>
    <property type="evidence" value="ECO:0007669"/>
    <property type="project" value="UniProtKB-SubCell"/>
</dbReference>
<feature type="transmembrane region" description="Helical" evidence="8">
    <location>
        <begin position="329"/>
        <end position="347"/>
    </location>
</feature>
<dbReference type="InterPro" id="IPR036259">
    <property type="entry name" value="MFS_trans_sf"/>
</dbReference>
<dbReference type="InterPro" id="IPR003663">
    <property type="entry name" value="Sugar/inositol_transpt"/>
</dbReference>
<evidence type="ECO:0000256" key="8">
    <source>
        <dbReference type="SAM" id="Phobius"/>
    </source>
</evidence>
<dbReference type="Proteomes" id="UP000546213">
    <property type="component" value="Unassembled WGS sequence"/>
</dbReference>
<feature type="transmembrane region" description="Helical" evidence="8">
    <location>
        <begin position="126"/>
        <end position="148"/>
    </location>
</feature>
<evidence type="ECO:0000313" key="11">
    <source>
        <dbReference type="Proteomes" id="UP000546213"/>
    </source>
</evidence>
<keyword evidence="5 8" id="KW-1133">Transmembrane helix</keyword>
<evidence type="ECO:0000259" key="9">
    <source>
        <dbReference type="PROSITE" id="PS50850"/>
    </source>
</evidence>
<evidence type="ECO:0000256" key="4">
    <source>
        <dbReference type="ARBA" id="ARBA00022692"/>
    </source>
</evidence>
<keyword evidence="4 8" id="KW-0812">Transmembrane</keyword>
<keyword evidence="11" id="KW-1185">Reference proteome</keyword>
<reference evidence="10 11" key="1">
    <citation type="submission" date="2020-05" db="EMBL/GenBank/DDBJ databases">
        <title>Identification and distribution of gene clusters putatively required for synthesis of sphingolipid metabolism inhibitors in phylogenetically diverse species of the filamentous fungus Fusarium.</title>
        <authorList>
            <person name="Kim H.-S."/>
            <person name="Busman M."/>
            <person name="Brown D.W."/>
            <person name="Divon H."/>
            <person name="Uhlig S."/>
            <person name="Proctor R.H."/>
        </authorList>
    </citation>
    <scope>NUCLEOTIDE SEQUENCE [LARGE SCALE GENOMIC DNA]</scope>
    <source>
        <strain evidence="10 11">NRRL 36939</strain>
    </source>
</reference>
<dbReference type="PROSITE" id="PS50850">
    <property type="entry name" value="MFS"/>
    <property type="match status" value="1"/>
</dbReference>
<proteinExistence type="inferred from homology"/>
<comment type="subcellular location">
    <subcellularLocation>
        <location evidence="1">Membrane</location>
        <topology evidence="1">Multi-pass membrane protein</topology>
    </subcellularLocation>
</comment>
<dbReference type="Pfam" id="PF00083">
    <property type="entry name" value="Sugar_tr"/>
    <property type="match status" value="1"/>
</dbReference>
<feature type="transmembrane region" description="Helical" evidence="8">
    <location>
        <begin position="70"/>
        <end position="91"/>
    </location>
</feature>
<dbReference type="PANTHER" id="PTHR48022">
    <property type="entry name" value="PLASTIDIC GLUCOSE TRANSPORTER 4"/>
    <property type="match status" value="1"/>
</dbReference>
<dbReference type="PROSITE" id="PS00216">
    <property type="entry name" value="SUGAR_TRANSPORT_1"/>
    <property type="match status" value="1"/>
</dbReference>
<feature type="domain" description="Major facilitator superfamily (MFS) profile" evidence="9">
    <location>
        <begin position="28"/>
        <end position="481"/>
    </location>
</feature>
<evidence type="ECO:0000256" key="7">
    <source>
        <dbReference type="RuleBase" id="RU003346"/>
    </source>
</evidence>
<feature type="transmembrane region" description="Helical" evidence="8">
    <location>
        <begin position="455"/>
        <end position="477"/>
    </location>
</feature>
<dbReference type="InterPro" id="IPR020846">
    <property type="entry name" value="MFS_dom"/>
</dbReference>
<accession>A0A8H5L0X7</accession>
<evidence type="ECO:0000256" key="5">
    <source>
        <dbReference type="ARBA" id="ARBA00022989"/>
    </source>
</evidence>
<evidence type="ECO:0000256" key="2">
    <source>
        <dbReference type="ARBA" id="ARBA00010992"/>
    </source>
</evidence>
<feature type="transmembrane region" description="Helical" evidence="8">
    <location>
        <begin position="356"/>
        <end position="374"/>
    </location>
</feature>
<protein>
    <submittedName>
        <fullName evidence="10">Major facilitator superfamily transporter</fullName>
    </submittedName>
</protein>
<dbReference type="PANTHER" id="PTHR48022:SF59">
    <property type="entry name" value="MAJOR FACILITATOR SUPERFAMILY (MFS) PROFILE DOMAIN-CONTAINING PROTEIN"/>
    <property type="match status" value="1"/>
</dbReference>
<dbReference type="NCBIfam" id="TIGR00879">
    <property type="entry name" value="SP"/>
    <property type="match status" value="1"/>
</dbReference>
<feature type="transmembrane region" description="Helical" evidence="8">
    <location>
        <begin position="197"/>
        <end position="215"/>
    </location>
</feature>
<dbReference type="PRINTS" id="PR00171">
    <property type="entry name" value="SUGRTRNSPORT"/>
</dbReference>
<evidence type="ECO:0000256" key="1">
    <source>
        <dbReference type="ARBA" id="ARBA00004141"/>
    </source>
</evidence>
<dbReference type="AlphaFoldDB" id="A0A8H5L0X7"/>
<evidence type="ECO:0000313" key="10">
    <source>
        <dbReference type="EMBL" id="KAF5582958.1"/>
    </source>
</evidence>
<keyword evidence="6 8" id="KW-0472">Membrane</keyword>
<gene>
    <name evidence="10" type="ORF">FPCIR_9234</name>
</gene>
<dbReference type="InterPro" id="IPR005828">
    <property type="entry name" value="MFS_sugar_transport-like"/>
</dbReference>
<comment type="similarity">
    <text evidence="2 7">Belongs to the major facilitator superfamily. Sugar transporter (TC 2.A.1.1) family.</text>
</comment>
<organism evidence="10 11">
    <name type="scientific">Fusarium pseudocircinatum</name>
    <dbReference type="NCBI Taxonomy" id="56676"/>
    <lineage>
        <taxon>Eukaryota</taxon>
        <taxon>Fungi</taxon>
        <taxon>Dikarya</taxon>
        <taxon>Ascomycota</taxon>
        <taxon>Pezizomycotina</taxon>
        <taxon>Sordariomycetes</taxon>
        <taxon>Hypocreomycetidae</taxon>
        <taxon>Hypocreales</taxon>
        <taxon>Nectriaceae</taxon>
        <taxon>Fusarium</taxon>
        <taxon>Fusarium fujikuroi species complex</taxon>
    </lineage>
</organism>
<dbReference type="InterPro" id="IPR050360">
    <property type="entry name" value="MFS_Sugar_Transporters"/>
</dbReference>
<evidence type="ECO:0000256" key="3">
    <source>
        <dbReference type="ARBA" id="ARBA00022448"/>
    </source>
</evidence>
<sequence>MKDTSFGKYKKAIRALPREIFNRQLFLTALSFALCGCPKGWDEGSAASITQLKSFQRQYDLDTELDSETIENLVSFVNIGAGLGAFLSFFVNDKLGRIQSMRLYQTIYVIGSLVSCFSYGSVAALYFGRVFAGLGIGACTVIGPMTLAEIAPATIRGFMTLWFNMCMLLGQALGIFVVFGCNVHISSSLSLQYQVPWFVQTFAPFIGVVCSFLIVESPRWLAIRCRQDDALKALSTLRGLPIDDPFVLEEYRHIVHTVEDEGRQSGSNSLIVVMKETFFVRSNLRRVQLTVIAYILAQFSGANSVTNYLPTIFGLIGVTGRDTKIYSSGLYAIAKFVCTMAASLFFVDMLGRRKSLMIGIMVQMLCHSYLSGYLNVFRSEGSSVPKGASDAAIAIIYVHAFGWAVGLYTLPYLFGAELWPNRIRSFGGALSQSFHWFFYFAITKATPSLLRSMNVWGAFMFFVGWCVIALVYTFFFIPETSGLSLDDMSIIFSRPIYKMRHPLPASGADIEVLGEKEDISGNSQHEEKAGK</sequence>
<dbReference type="InterPro" id="IPR005829">
    <property type="entry name" value="Sugar_transporter_CS"/>
</dbReference>